<dbReference type="PANTHER" id="PTHR22683:SF41">
    <property type="entry name" value="DNA TRANSLOCASE FTSK"/>
    <property type="match status" value="1"/>
</dbReference>
<feature type="transmembrane region" description="Helical" evidence="17">
    <location>
        <begin position="176"/>
        <end position="194"/>
    </location>
</feature>
<dbReference type="Proteomes" id="UP000533476">
    <property type="component" value="Unassembled WGS sequence"/>
</dbReference>
<evidence type="ECO:0000256" key="16">
    <source>
        <dbReference type="SAM" id="MobiDB-lite"/>
    </source>
</evidence>
<feature type="transmembrane region" description="Helical" evidence="17">
    <location>
        <begin position="214"/>
        <end position="232"/>
    </location>
</feature>
<dbReference type="GO" id="GO:0005886">
    <property type="term" value="C:plasma membrane"/>
    <property type="evidence" value="ECO:0007669"/>
    <property type="project" value="UniProtKB-SubCell"/>
</dbReference>
<dbReference type="SMART" id="SM00843">
    <property type="entry name" value="Ftsk_gamma"/>
    <property type="match status" value="1"/>
</dbReference>
<evidence type="ECO:0000313" key="19">
    <source>
        <dbReference type="EMBL" id="NMP21856.1"/>
    </source>
</evidence>
<comment type="similarity">
    <text evidence="2">Belongs to the FtsK/SpoIIIE/SftA family.</text>
</comment>
<evidence type="ECO:0000256" key="11">
    <source>
        <dbReference type="ARBA" id="ARBA00023136"/>
    </source>
</evidence>
<evidence type="ECO:0000256" key="14">
    <source>
        <dbReference type="ARBA" id="ARBA00025923"/>
    </source>
</evidence>
<dbReference type="InterPro" id="IPR025199">
    <property type="entry name" value="FtsK_4TM"/>
</dbReference>
<evidence type="ECO:0000256" key="15">
    <source>
        <dbReference type="PROSITE-ProRule" id="PRU00289"/>
    </source>
</evidence>
<dbReference type="CDD" id="cd01127">
    <property type="entry name" value="TrwB_TraG_TraD_VirD4"/>
    <property type="match status" value="1"/>
</dbReference>
<comment type="caution">
    <text evidence="19">The sequence shown here is derived from an EMBL/GenBank/DDBJ whole genome shotgun (WGS) entry which is preliminary data.</text>
</comment>
<dbReference type="Pfam" id="PF09397">
    <property type="entry name" value="FtsK_gamma"/>
    <property type="match status" value="1"/>
</dbReference>
<evidence type="ECO:0000256" key="3">
    <source>
        <dbReference type="ARBA" id="ARBA00022475"/>
    </source>
</evidence>
<evidence type="ECO:0000256" key="7">
    <source>
        <dbReference type="ARBA" id="ARBA00022829"/>
    </source>
</evidence>
<keyword evidence="5 17" id="KW-0812">Transmembrane</keyword>
<keyword evidence="10" id="KW-0238">DNA-binding</keyword>
<keyword evidence="11 17" id="KW-0472">Membrane</keyword>
<dbReference type="PROSITE" id="PS50901">
    <property type="entry name" value="FTSK"/>
    <property type="match status" value="1"/>
</dbReference>
<feature type="region of interest" description="Disordered" evidence="16">
    <location>
        <begin position="1"/>
        <end position="46"/>
    </location>
</feature>
<dbReference type="GO" id="GO:0005524">
    <property type="term" value="F:ATP binding"/>
    <property type="evidence" value="ECO:0007669"/>
    <property type="project" value="UniProtKB-UniRule"/>
</dbReference>
<dbReference type="Gene3D" id="3.40.50.300">
    <property type="entry name" value="P-loop containing nucleotide triphosphate hydrolases"/>
    <property type="match status" value="1"/>
</dbReference>
<dbReference type="SUPFAM" id="SSF52540">
    <property type="entry name" value="P-loop containing nucleoside triphosphate hydrolases"/>
    <property type="match status" value="1"/>
</dbReference>
<dbReference type="InterPro" id="IPR050206">
    <property type="entry name" value="FtsK/SpoIIIE/SftA"/>
</dbReference>
<dbReference type="GO" id="GO:0003677">
    <property type="term" value="F:DNA binding"/>
    <property type="evidence" value="ECO:0007669"/>
    <property type="project" value="UniProtKB-KW"/>
</dbReference>
<dbReference type="SMART" id="SM00382">
    <property type="entry name" value="AAA"/>
    <property type="match status" value="1"/>
</dbReference>
<organism evidence="19 20">
    <name type="scientific">Sulfobacillus harzensis</name>
    <dbReference type="NCBI Taxonomy" id="2729629"/>
    <lineage>
        <taxon>Bacteria</taxon>
        <taxon>Bacillati</taxon>
        <taxon>Bacillota</taxon>
        <taxon>Clostridia</taxon>
        <taxon>Eubacteriales</taxon>
        <taxon>Clostridiales Family XVII. Incertae Sedis</taxon>
        <taxon>Sulfobacillus</taxon>
    </lineage>
</organism>
<keyword evidence="8 15" id="KW-0067">ATP-binding</keyword>
<dbReference type="InterPro" id="IPR036390">
    <property type="entry name" value="WH_DNA-bd_sf"/>
</dbReference>
<name>A0A7Y0Q2F3_9FIRM</name>
<evidence type="ECO:0000256" key="17">
    <source>
        <dbReference type="SAM" id="Phobius"/>
    </source>
</evidence>
<dbReference type="InterPro" id="IPR018541">
    <property type="entry name" value="Ftsk_gamma"/>
</dbReference>
<evidence type="ECO:0000313" key="20">
    <source>
        <dbReference type="Proteomes" id="UP000533476"/>
    </source>
</evidence>
<proteinExistence type="inferred from homology"/>
<evidence type="ECO:0000256" key="6">
    <source>
        <dbReference type="ARBA" id="ARBA00022741"/>
    </source>
</evidence>
<dbReference type="InterPro" id="IPR036388">
    <property type="entry name" value="WH-like_DNA-bd_sf"/>
</dbReference>
<protein>
    <submittedName>
        <fullName evidence="19">DNA translocase FtsK</fullName>
    </submittedName>
</protein>
<comment type="subcellular location">
    <subcellularLocation>
        <location evidence="1">Cell membrane</location>
        <topology evidence="1">Multi-pass membrane protein</topology>
    </subcellularLocation>
</comment>
<keyword evidence="9 17" id="KW-1133">Transmembrane helix</keyword>
<evidence type="ECO:0000256" key="1">
    <source>
        <dbReference type="ARBA" id="ARBA00004651"/>
    </source>
</evidence>
<evidence type="ECO:0000256" key="5">
    <source>
        <dbReference type="ARBA" id="ARBA00022692"/>
    </source>
</evidence>
<dbReference type="Gene3D" id="3.30.980.40">
    <property type="match status" value="1"/>
</dbReference>
<feature type="binding site" evidence="15">
    <location>
        <begin position="554"/>
        <end position="561"/>
    </location>
    <ligand>
        <name>ATP</name>
        <dbReference type="ChEBI" id="CHEBI:30616"/>
    </ligand>
</feature>
<dbReference type="GO" id="GO:0007059">
    <property type="term" value="P:chromosome segregation"/>
    <property type="evidence" value="ECO:0007669"/>
    <property type="project" value="UniProtKB-KW"/>
</dbReference>
<keyword evidence="6 15" id="KW-0547">Nucleotide-binding</keyword>
<comment type="subunit">
    <text evidence="14">Homohexamer. Forms a ring that surrounds DNA.</text>
</comment>
<evidence type="ECO:0000256" key="12">
    <source>
        <dbReference type="ARBA" id="ARBA00023306"/>
    </source>
</evidence>
<sequence length="877" mass="94143">MGGPVLYRGSGDSRLARNQSSSLCHPQARRGGAADGGHGTRPRAVDWLSPSHGALARPLAIRQHHCHGAGVRATPRGCRPLLLFVGDSHHFGGLYLGSASPRPGFHSQCLAHHFRASGCGYRCRCDTMGQRDCESTAALARLWALHGAGRARCLVYWGIMVGSLFKQITGDMRREMAGVVLVALGVLGYLSLIFPRSGVLGRDLGQGLTTVFGWMAWVVPAAIMATGLLRLYNQPSLSRQRRAWGVLFAYLGLTVLFGFGGRSVGGWLGLHLLTLAALALGRPGSIILGLVLLIFGFMLITGGSVVEGATVFSRASLSVLKAMGRALVKVVMGVRDWIFPEQPETPAPAPAKTRSKPVKRTKPTVLEPLEEIVPSQKPPVPEPARRPAVQPPVFSRGGQPYLPPPMSLLSEPSLTRAGARGQSAEERGRILIESLRQFGIEVRLSEVSQGPAITRFEIVPPPGVKVSRIVNLADDIALSLAATGVRIEAPIPGKSAIGIEVPNDQISAVLLREVLESQPFTESDSPLTVALGRDVAGAPVVARLDQMPHLLVAGATGSGKSVLINVLITSLLYRSSPDVVRLLLIDPKVVELSVYNGIPHLISPVVTEPKKAAGALRWAVQEMERRYRLFAQAGVRDVARFNQVGEEHLPLVVVIIDELADLMMVAPQDVEESIARLAQMARAAGIHLVVATQRPSVDVITGTIKANVPSRIAFAVSSQVDSRTILDSAGAEKLLGRGDMLYSPVGSPKPLRVQGAFVTEKEIETVVKYLRDHMAGTAVEQVALDFGEASDDGPQMEEADSLFLDAVRIVVESGQASTSMLQRRMRVGYTRAARLIDAMEARGFIGPQDGARPRDVYLTLEKFQELVEGRGENAVES</sequence>
<accession>A0A7Y0Q2F3</accession>
<dbReference type="Pfam" id="PF17854">
    <property type="entry name" value="FtsK_alpha"/>
    <property type="match status" value="1"/>
</dbReference>
<dbReference type="SUPFAM" id="SSF46785">
    <property type="entry name" value="Winged helix' DNA-binding domain"/>
    <property type="match status" value="1"/>
</dbReference>
<keyword evidence="4" id="KW-0132">Cell division</keyword>
<dbReference type="InterPro" id="IPR041027">
    <property type="entry name" value="FtsK_alpha"/>
</dbReference>
<dbReference type="PANTHER" id="PTHR22683">
    <property type="entry name" value="SPORULATION PROTEIN RELATED"/>
    <property type="match status" value="1"/>
</dbReference>
<dbReference type="AlphaFoldDB" id="A0A7Y0Q2F3"/>
<dbReference type="EMBL" id="JABBVZ010000013">
    <property type="protein sequence ID" value="NMP21856.1"/>
    <property type="molecule type" value="Genomic_DNA"/>
</dbReference>
<keyword evidence="3" id="KW-1003">Cell membrane</keyword>
<dbReference type="Pfam" id="PF01580">
    <property type="entry name" value="FtsK_SpoIIIE"/>
    <property type="match status" value="1"/>
</dbReference>
<keyword evidence="12" id="KW-0131">Cell cycle</keyword>
<reference evidence="19 20" key="1">
    <citation type="submission" date="2020-04" db="EMBL/GenBank/DDBJ databases">
        <authorList>
            <person name="Zhang R."/>
            <person name="Schippers A."/>
        </authorList>
    </citation>
    <scope>NUCLEOTIDE SEQUENCE [LARGE SCALE GENOMIC DNA]</scope>
    <source>
        <strain evidence="19 20">DSM 109850</strain>
    </source>
</reference>
<feature type="transmembrane region" description="Helical" evidence="17">
    <location>
        <begin position="285"/>
        <end position="306"/>
    </location>
</feature>
<dbReference type="InterPro" id="IPR002543">
    <property type="entry name" value="FtsK_dom"/>
</dbReference>
<feature type="transmembrane region" description="Helical" evidence="17">
    <location>
        <begin position="244"/>
        <end position="265"/>
    </location>
</feature>
<keyword evidence="7" id="KW-0159">Chromosome partition</keyword>
<evidence type="ECO:0000256" key="4">
    <source>
        <dbReference type="ARBA" id="ARBA00022618"/>
    </source>
</evidence>
<evidence type="ECO:0000256" key="9">
    <source>
        <dbReference type="ARBA" id="ARBA00022989"/>
    </source>
</evidence>
<dbReference type="InterPro" id="IPR027417">
    <property type="entry name" value="P-loop_NTPase"/>
</dbReference>
<comment type="function">
    <text evidence="13">Essential cell division protein that coordinates cell division and chromosome segregation. The N-terminus is involved in assembly of the cell-division machinery. The C-terminus functions as a DNA motor that moves dsDNA in an ATP-dependent manner towards the dif recombination site, which is located within the replication terminus region. Required for activation of the Xer recombinase, allowing activation of chromosome unlinking by recombination.</text>
</comment>
<keyword evidence="20" id="KW-1185">Reference proteome</keyword>
<evidence type="ECO:0000256" key="10">
    <source>
        <dbReference type="ARBA" id="ARBA00023125"/>
    </source>
</evidence>
<feature type="domain" description="FtsK" evidence="18">
    <location>
        <begin position="537"/>
        <end position="723"/>
    </location>
</feature>
<evidence type="ECO:0000256" key="2">
    <source>
        <dbReference type="ARBA" id="ARBA00006474"/>
    </source>
</evidence>
<evidence type="ECO:0000256" key="13">
    <source>
        <dbReference type="ARBA" id="ARBA00024986"/>
    </source>
</evidence>
<dbReference type="Gene3D" id="1.10.10.10">
    <property type="entry name" value="Winged helix-like DNA-binding domain superfamily/Winged helix DNA-binding domain"/>
    <property type="match status" value="1"/>
</dbReference>
<evidence type="ECO:0000259" key="18">
    <source>
        <dbReference type="PROSITE" id="PS50901"/>
    </source>
</evidence>
<dbReference type="Pfam" id="PF13491">
    <property type="entry name" value="FtsK_4TM"/>
    <property type="match status" value="1"/>
</dbReference>
<gene>
    <name evidence="19" type="ORF">HIJ39_05755</name>
</gene>
<evidence type="ECO:0000256" key="8">
    <source>
        <dbReference type="ARBA" id="ARBA00022840"/>
    </source>
</evidence>
<dbReference type="InterPro" id="IPR003593">
    <property type="entry name" value="AAA+_ATPase"/>
</dbReference>
<dbReference type="GO" id="GO:0051301">
    <property type="term" value="P:cell division"/>
    <property type="evidence" value="ECO:0007669"/>
    <property type="project" value="UniProtKB-KW"/>
</dbReference>